<reference evidence="2 3" key="1">
    <citation type="submission" date="2019-05" db="EMBL/GenBank/DDBJ databases">
        <title>Another draft genome of Portunus trituberculatus and its Hox gene families provides insights of decapod evolution.</title>
        <authorList>
            <person name="Jeong J.-H."/>
            <person name="Song I."/>
            <person name="Kim S."/>
            <person name="Choi T."/>
            <person name="Kim D."/>
            <person name="Ryu S."/>
            <person name="Kim W."/>
        </authorList>
    </citation>
    <scope>NUCLEOTIDE SEQUENCE [LARGE SCALE GENOMIC DNA]</scope>
    <source>
        <tissue evidence="2">Muscle</tissue>
    </source>
</reference>
<dbReference type="EMBL" id="VSRR010082135">
    <property type="protein sequence ID" value="MPC89775.1"/>
    <property type="molecule type" value="Genomic_DNA"/>
</dbReference>
<accession>A0A5B7J4T2</accession>
<protein>
    <submittedName>
        <fullName evidence="2">Uncharacterized protein</fullName>
    </submittedName>
</protein>
<comment type="caution">
    <text evidence="2">The sequence shown here is derived from an EMBL/GenBank/DDBJ whole genome shotgun (WGS) entry which is preliminary data.</text>
</comment>
<dbReference type="Proteomes" id="UP000324222">
    <property type="component" value="Unassembled WGS sequence"/>
</dbReference>
<evidence type="ECO:0000256" key="1">
    <source>
        <dbReference type="SAM" id="MobiDB-lite"/>
    </source>
</evidence>
<evidence type="ECO:0000313" key="2">
    <source>
        <dbReference type="EMBL" id="MPC89775.1"/>
    </source>
</evidence>
<name>A0A5B7J4T2_PORTR</name>
<sequence length="176" mass="18999">MYKKCGGLKCGREEGKRWEERKGEWEALEGREGRRDGRGVDGTNVGCVGSSLLNLQPTYPLRTRRPPAPAPLSPICTPSSSTGPLPSLSHLAPPSSLTIKFPSQLLPPPPAVQRPQRGGVLSFLLPVRPLLTSSSGRVSAVRQESRPDVSPTPASSKSRDCCTTWPNLHTDCHLVT</sequence>
<feature type="region of interest" description="Disordered" evidence="1">
    <location>
        <begin position="13"/>
        <end position="46"/>
    </location>
</feature>
<gene>
    <name evidence="2" type="ORF">E2C01_084735</name>
</gene>
<feature type="region of interest" description="Disordered" evidence="1">
    <location>
        <begin position="68"/>
        <end position="91"/>
    </location>
</feature>
<feature type="compositionally biased region" description="Low complexity" evidence="1">
    <location>
        <begin position="73"/>
        <end position="91"/>
    </location>
</feature>
<dbReference type="AlphaFoldDB" id="A0A5B7J4T2"/>
<proteinExistence type="predicted"/>
<evidence type="ECO:0000313" key="3">
    <source>
        <dbReference type="Proteomes" id="UP000324222"/>
    </source>
</evidence>
<feature type="region of interest" description="Disordered" evidence="1">
    <location>
        <begin position="134"/>
        <end position="160"/>
    </location>
</feature>
<feature type="compositionally biased region" description="Basic and acidic residues" evidence="1">
    <location>
        <begin position="13"/>
        <end position="39"/>
    </location>
</feature>
<organism evidence="2 3">
    <name type="scientific">Portunus trituberculatus</name>
    <name type="common">Swimming crab</name>
    <name type="synonym">Neptunus trituberculatus</name>
    <dbReference type="NCBI Taxonomy" id="210409"/>
    <lineage>
        <taxon>Eukaryota</taxon>
        <taxon>Metazoa</taxon>
        <taxon>Ecdysozoa</taxon>
        <taxon>Arthropoda</taxon>
        <taxon>Crustacea</taxon>
        <taxon>Multicrustacea</taxon>
        <taxon>Malacostraca</taxon>
        <taxon>Eumalacostraca</taxon>
        <taxon>Eucarida</taxon>
        <taxon>Decapoda</taxon>
        <taxon>Pleocyemata</taxon>
        <taxon>Brachyura</taxon>
        <taxon>Eubrachyura</taxon>
        <taxon>Portunoidea</taxon>
        <taxon>Portunidae</taxon>
        <taxon>Portuninae</taxon>
        <taxon>Portunus</taxon>
    </lineage>
</organism>
<keyword evidence="3" id="KW-1185">Reference proteome</keyword>